<dbReference type="AlphaFoldDB" id="A0A6N4VCN1"/>
<dbReference type="KEGG" id="mpof:MPOR_44520"/>
<keyword evidence="2" id="KW-1185">Reference proteome</keyword>
<accession>A0A6N4VCN1</accession>
<dbReference type="Proteomes" id="UP000466785">
    <property type="component" value="Chromosome"/>
</dbReference>
<gene>
    <name evidence="1" type="ORF">MPOR_44520</name>
</gene>
<evidence type="ECO:0000313" key="2">
    <source>
        <dbReference type="Proteomes" id="UP000466785"/>
    </source>
</evidence>
<reference evidence="1 2" key="1">
    <citation type="journal article" date="2019" name="Emerg. Microbes Infect.">
        <title>Comprehensive subspecies identification of 175 nontuberculous mycobacteria species based on 7547 genomic profiles.</title>
        <authorList>
            <person name="Matsumoto Y."/>
            <person name="Kinjo T."/>
            <person name="Motooka D."/>
            <person name="Nabeya D."/>
            <person name="Jung N."/>
            <person name="Uechi K."/>
            <person name="Horii T."/>
            <person name="Iida T."/>
            <person name="Fujita J."/>
            <person name="Nakamura S."/>
        </authorList>
    </citation>
    <scope>NUCLEOTIDE SEQUENCE [LARGE SCALE GENOMIC DNA]</scope>
    <source>
        <strain evidence="1 2">JCM 12603</strain>
    </source>
</reference>
<name>A0A6N4VCN1_9MYCO</name>
<dbReference type="EMBL" id="AP022570">
    <property type="protein sequence ID" value="BBX53426.1"/>
    <property type="molecule type" value="Genomic_DNA"/>
</dbReference>
<proteinExistence type="predicted"/>
<evidence type="ECO:0000313" key="1">
    <source>
        <dbReference type="EMBL" id="BBX53426.1"/>
    </source>
</evidence>
<sequence length="127" mass="14116">MRLECEPDWDAPAGLSLTLLVLVSPKFLPSLGDIDFDAVDAGPKQMRKQGLNGAAEALLKCEVHSPQTTSLWEEFGDELLALFREGLGNAPPGYIEGVQVEVLRTDEINFERYRNTVDLDFDYLSNT</sequence>
<organism evidence="1 2">
    <name type="scientific">Mycolicibacterium poriferae</name>
    <dbReference type="NCBI Taxonomy" id="39694"/>
    <lineage>
        <taxon>Bacteria</taxon>
        <taxon>Bacillati</taxon>
        <taxon>Actinomycetota</taxon>
        <taxon>Actinomycetes</taxon>
        <taxon>Mycobacteriales</taxon>
        <taxon>Mycobacteriaceae</taxon>
        <taxon>Mycolicibacterium</taxon>
    </lineage>
</organism>
<protein>
    <submittedName>
        <fullName evidence="1">Uncharacterized protein</fullName>
    </submittedName>
</protein>